<dbReference type="AlphaFoldDB" id="A0A761BI41"/>
<dbReference type="RefSeq" id="WP_161403143.1">
    <property type="nucleotide sequence ID" value="NZ_JAHQTD010000016.1"/>
</dbReference>
<reference evidence="2" key="2">
    <citation type="submission" date="2020-02" db="EMBL/GenBank/DDBJ databases">
        <authorList>
            <consortium name="NCBI Pathogen Detection Project"/>
        </authorList>
    </citation>
    <scope>NUCLEOTIDE SEQUENCE</scope>
    <source>
        <strain evidence="2">MA.M183</strain>
    </source>
</reference>
<gene>
    <name evidence="2" type="ORF">G8Z15_004169</name>
</gene>
<protein>
    <submittedName>
        <fullName evidence="2">Uncharacterized protein</fullName>
    </submittedName>
</protein>
<accession>A0A761BI41</accession>
<organism evidence="2">
    <name type="scientific">Salmonella enterica</name>
    <name type="common">Salmonella choleraesuis</name>
    <dbReference type="NCBI Taxonomy" id="28901"/>
    <lineage>
        <taxon>Bacteria</taxon>
        <taxon>Pseudomonadati</taxon>
        <taxon>Pseudomonadota</taxon>
        <taxon>Gammaproteobacteria</taxon>
        <taxon>Enterobacterales</taxon>
        <taxon>Enterobacteriaceae</taxon>
        <taxon>Salmonella</taxon>
    </lineage>
</organism>
<comment type="caution">
    <text evidence="2">The sequence shown here is derived from an EMBL/GenBank/DDBJ whole genome shotgun (WGS) entry which is preliminary data.</text>
</comment>
<proteinExistence type="predicted"/>
<reference evidence="2" key="1">
    <citation type="journal article" date="2018" name="Genome Biol.">
        <title>SKESA: strategic k-mer extension for scrupulous assemblies.</title>
        <authorList>
            <person name="Souvorov A."/>
            <person name="Agarwala R."/>
            <person name="Lipman D.J."/>
        </authorList>
    </citation>
    <scope>NUCLEOTIDE SEQUENCE</scope>
    <source>
        <strain evidence="2">MA.M183</strain>
    </source>
</reference>
<feature type="region of interest" description="Disordered" evidence="1">
    <location>
        <begin position="1"/>
        <end position="20"/>
    </location>
</feature>
<sequence length="50" mass="5377">MHSIPMGTARTAGKLYQPGHGLPSTGKGSYALVILFHAALPLQPETAWFR</sequence>
<evidence type="ECO:0000256" key="1">
    <source>
        <dbReference type="SAM" id="MobiDB-lite"/>
    </source>
</evidence>
<name>A0A761BI41_SALER</name>
<dbReference type="EMBL" id="DAAXWL010000015">
    <property type="protein sequence ID" value="HAG2867494.1"/>
    <property type="molecule type" value="Genomic_DNA"/>
</dbReference>
<evidence type="ECO:0000313" key="2">
    <source>
        <dbReference type="EMBL" id="HAG2867494.1"/>
    </source>
</evidence>